<dbReference type="EMBL" id="JAHLVD010000020">
    <property type="protein sequence ID" value="KAG7845590.1"/>
    <property type="molecule type" value="Genomic_DNA"/>
</dbReference>
<feature type="region of interest" description="Disordered" evidence="1">
    <location>
        <begin position="1"/>
        <end position="38"/>
    </location>
</feature>
<organism evidence="2 4">
    <name type="scientific">Pichia angusta</name>
    <name type="common">Yeast</name>
    <name type="synonym">Hansenula polymorpha</name>
    <dbReference type="NCBI Taxonomy" id="870730"/>
    <lineage>
        <taxon>Eukaryota</taxon>
        <taxon>Fungi</taxon>
        <taxon>Dikarya</taxon>
        <taxon>Ascomycota</taxon>
        <taxon>Saccharomycotina</taxon>
        <taxon>Pichiomycetes</taxon>
        <taxon>Pichiales</taxon>
        <taxon>Pichiaceae</taxon>
        <taxon>Ogataea</taxon>
    </lineage>
</organism>
<evidence type="ECO:0000313" key="3">
    <source>
        <dbReference type="EMBL" id="KAG7845590.1"/>
    </source>
</evidence>
<protein>
    <submittedName>
        <fullName evidence="2">Uncharacterized protein</fullName>
    </submittedName>
</protein>
<dbReference type="Proteomes" id="UP001197328">
    <property type="component" value="Unassembled WGS sequence"/>
</dbReference>
<accession>A0AAN6DJD5</accession>
<proteinExistence type="predicted"/>
<dbReference type="EMBL" id="JAHLUX010000004">
    <property type="protein sequence ID" value="KAG7819770.1"/>
    <property type="molecule type" value="Genomic_DNA"/>
</dbReference>
<evidence type="ECO:0000256" key="1">
    <source>
        <dbReference type="SAM" id="MobiDB-lite"/>
    </source>
</evidence>
<gene>
    <name evidence="2" type="ORF">KL928_002444</name>
    <name evidence="3" type="ORF">KL940_005146</name>
</gene>
<dbReference type="Proteomes" id="UP001196530">
    <property type="component" value="Unassembled WGS sequence"/>
</dbReference>
<evidence type="ECO:0000313" key="2">
    <source>
        <dbReference type="EMBL" id="KAG7819770.1"/>
    </source>
</evidence>
<feature type="compositionally biased region" description="Polar residues" evidence="1">
    <location>
        <begin position="1"/>
        <end position="10"/>
    </location>
</feature>
<dbReference type="AlphaFoldDB" id="A0AAN6DJD5"/>
<evidence type="ECO:0000313" key="4">
    <source>
        <dbReference type="Proteomes" id="UP001196530"/>
    </source>
</evidence>
<sequence length="118" mass="13170">MLSVGFTSSGRRARVPESRADSASNSRPGEAARGRDRRDDFLPETFTALHGGWLQQICGPRLLASASLCRVRDDPFLCCIAKSATQLRVKQIQKSWLTDLHGTKILKPNSIFFIFHIL</sequence>
<evidence type="ECO:0000313" key="5">
    <source>
        <dbReference type="Proteomes" id="UP001197328"/>
    </source>
</evidence>
<keyword evidence="5" id="KW-1185">Reference proteome</keyword>
<comment type="caution">
    <text evidence="2">The sequence shown here is derived from an EMBL/GenBank/DDBJ whole genome shotgun (WGS) entry which is preliminary data.</text>
</comment>
<dbReference type="GeneID" id="66126495"/>
<dbReference type="RefSeq" id="XP_043060649.1">
    <property type="nucleotide sequence ID" value="XM_043202921.1"/>
</dbReference>
<reference evidence="2 5" key="1">
    <citation type="journal article" date="2021" name="G3 (Bethesda)">
        <title>Genomic diversity, chromosomal rearrangements, and interspecies hybridization in the ogataea polymorpha species complex.</title>
        <authorList>
            <person name="Hanson S.J."/>
            <person name="Cinneide E.O."/>
            <person name="Salzberg L.I."/>
            <person name="Wolfe K.H."/>
            <person name="McGowan J."/>
            <person name="Fitzpatrick D.A."/>
            <person name="Matlin K."/>
        </authorList>
    </citation>
    <scope>NUCLEOTIDE SEQUENCE</scope>
    <source>
        <strain evidence="3">51-138</strain>
        <strain evidence="2">61-244</strain>
    </source>
</reference>
<name>A0AAN6DJD5_PICAN</name>